<comment type="similarity">
    <text evidence="2">Belongs to the X(+)/potassium ATPases subunit beta family.</text>
</comment>
<protein>
    <submittedName>
        <fullName evidence="9">Sodium/potassium-transporting ATPase subunit beta-1-like isoform X1</fullName>
    </submittedName>
</protein>
<dbReference type="AlphaFoldDB" id="A0A9R1TIQ0"/>
<evidence type="ECO:0000256" key="6">
    <source>
        <dbReference type="ARBA" id="ARBA00023136"/>
    </source>
</evidence>
<keyword evidence="5 7" id="KW-1133">Transmembrane helix</keyword>
<dbReference type="KEGG" id="fas:105270569"/>
<proteinExistence type="inferred from homology"/>
<evidence type="ECO:0000256" key="4">
    <source>
        <dbReference type="ARBA" id="ARBA00022968"/>
    </source>
</evidence>
<evidence type="ECO:0000256" key="3">
    <source>
        <dbReference type="ARBA" id="ARBA00022692"/>
    </source>
</evidence>
<comment type="subcellular location">
    <subcellularLocation>
        <location evidence="1">Membrane</location>
        <topology evidence="1">Single-pass type II membrane protein</topology>
    </subcellularLocation>
</comment>
<dbReference type="Proteomes" id="UP000694866">
    <property type="component" value="Unplaced"/>
</dbReference>
<dbReference type="Gene3D" id="2.60.40.1660">
    <property type="entry name" value="Na, k-atpase alpha subunit"/>
    <property type="match status" value="1"/>
</dbReference>
<evidence type="ECO:0000256" key="1">
    <source>
        <dbReference type="ARBA" id="ARBA00004606"/>
    </source>
</evidence>
<dbReference type="PANTHER" id="PTHR11523:SF28">
    <property type="entry name" value="NA_K-ATPASE BETA SUBUNIT ISOFORM 4-RELATED"/>
    <property type="match status" value="1"/>
</dbReference>
<keyword evidence="4" id="KW-0735">Signal-anchor</keyword>
<dbReference type="GO" id="GO:1990573">
    <property type="term" value="P:potassium ion import across plasma membrane"/>
    <property type="evidence" value="ECO:0007669"/>
    <property type="project" value="TreeGrafter"/>
</dbReference>
<dbReference type="GeneID" id="105270569"/>
<evidence type="ECO:0000256" key="7">
    <source>
        <dbReference type="SAM" id="Phobius"/>
    </source>
</evidence>
<reference evidence="9" key="1">
    <citation type="submission" date="2025-08" db="UniProtKB">
        <authorList>
            <consortium name="RefSeq"/>
        </authorList>
    </citation>
    <scope>IDENTIFICATION</scope>
    <source>
        <strain evidence="9">USDA-PBARC FA_bdor</strain>
        <tissue evidence="9">Whole organism</tissue>
    </source>
</reference>
<evidence type="ECO:0000313" key="9">
    <source>
        <dbReference type="RefSeq" id="XP_011309900.1"/>
    </source>
</evidence>
<evidence type="ECO:0000256" key="2">
    <source>
        <dbReference type="ARBA" id="ARBA00005876"/>
    </source>
</evidence>
<dbReference type="GO" id="GO:0005890">
    <property type="term" value="C:sodium:potassium-exchanging ATPase complex"/>
    <property type="evidence" value="ECO:0007669"/>
    <property type="project" value="InterPro"/>
</dbReference>
<dbReference type="OrthoDB" id="5912413at2759"/>
<dbReference type="GO" id="GO:0006883">
    <property type="term" value="P:intracellular sodium ion homeostasis"/>
    <property type="evidence" value="ECO:0007669"/>
    <property type="project" value="TreeGrafter"/>
</dbReference>
<keyword evidence="3 7" id="KW-0812">Transmembrane</keyword>
<evidence type="ECO:0000313" key="8">
    <source>
        <dbReference type="Proteomes" id="UP000694866"/>
    </source>
</evidence>
<dbReference type="PANTHER" id="PTHR11523">
    <property type="entry name" value="SODIUM/POTASSIUM-DEPENDENT ATPASE BETA SUBUNIT"/>
    <property type="match status" value="1"/>
</dbReference>
<dbReference type="GO" id="GO:0030007">
    <property type="term" value="P:intracellular potassium ion homeostasis"/>
    <property type="evidence" value="ECO:0007669"/>
    <property type="project" value="TreeGrafter"/>
</dbReference>
<name>A0A9R1TIQ0_9HYME</name>
<organism evidence="8 9">
    <name type="scientific">Fopius arisanus</name>
    <dbReference type="NCBI Taxonomy" id="64838"/>
    <lineage>
        <taxon>Eukaryota</taxon>
        <taxon>Metazoa</taxon>
        <taxon>Ecdysozoa</taxon>
        <taxon>Arthropoda</taxon>
        <taxon>Hexapoda</taxon>
        <taxon>Insecta</taxon>
        <taxon>Pterygota</taxon>
        <taxon>Neoptera</taxon>
        <taxon>Endopterygota</taxon>
        <taxon>Hymenoptera</taxon>
        <taxon>Apocrita</taxon>
        <taxon>Ichneumonoidea</taxon>
        <taxon>Braconidae</taxon>
        <taxon>Opiinae</taxon>
        <taxon>Fopius</taxon>
    </lineage>
</organism>
<keyword evidence="6 7" id="KW-0472">Membrane</keyword>
<keyword evidence="8" id="KW-1185">Reference proteome</keyword>
<gene>
    <name evidence="9" type="primary">LOC105270569</name>
</gene>
<dbReference type="Pfam" id="PF00287">
    <property type="entry name" value="Na_K-ATPase"/>
    <property type="match status" value="1"/>
</dbReference>
<dbReference type="GO" id="GO:0036376">
    <property type="term" value="P:sodium ion export across plasma membrane"/>
    <property type="evidence" value="ECO:0007669"/>
    <property type="project" value="TreeGrafter"/>
</dbReference>
<accession>A0A9R1TIQ0</accession>
<dbReference type="GO" id="GO:0001671">
    <property type="term" value="F:ATPase activator activity"/>
    <property type="evidence" value="ECO:0007669"/>
    <property type="project" value="TreeGrafter"/>
</dbReference>
<dbReference type="InterPro" id="IPR000402">
    <property type="entry name" value="Na/K_ATPase_sub_beta"/>
</dbReference>
<sequence>MILHDEAYYESRRPVEDLGTLGNFKRFIWNPQKRAFLDRTAKEWATVALFYLCFFGVLFSLFGLQLWITLDFLADLERPYLKHTSQVPEELFPAGRRSLFHAPLIKFENPGVGFVPNIIQTSTSSPIIWISDTNDNGKPERYVTAIEKFFSDYKRDRSNYDANCSDRGLHVVARTKPCFFDVTALGNCSKPPFGYELPYQPCVFIKFNKRFDWTPNFYNNTSQLPKPMPNNVKEMIKLSTEGKVWLSCNGAKNVDKEHMGVISYFPSAGFPFYYFPFTGHSQYLSPVVAIMFHNLTANRLVNVECHTWAKNIGDSLALDFQIVMFS</sequence>
<dbReference type="InterPro" id="IPR038702">
    <property type="entry name" value="Na/K_ATPase_sub_beta_sf"/>
</dbReference>
<feature type="transmembrane region" description="Helical" evidence="7">
    <location>
        <begin position="44"/>
        <end position="68"/>
    </location>
</feature>
<dbReference type="RefSeq" id="XP_011309900.1">
    <property type="nucleotide sequence ID" value="XM_011311598.1"/>
</dbReference>
<evidence type="ECO:0000256" key="5">
    <source>
        <dbReference type="ARBA" id="ARBA00022989"/>
    </source>
</evidence>